<comment type="catalytic activity">
    <reaction evidence="11">
        <text>L-lysyl-[protein] + acetyl-CoA = N(6)-acetyl-L-lysyl-[protein] + CoA + H(+)</text>
        <dbReference type="Rhea" id="RHEA:45948"/>
        <dbReference type="Rhea" id="RHEA-COMP:9752"/>
        <dbReference type="Rhea" id="RHEA-COMP:10731"/>
        <dbReference type="ChEBI" id="CHEBI:15378"/>
        <dbReference type="ChEBI" id="CHEBI:29969"/>
        <dbReference type="ChEBI" id="CHEBI:57287"/>
        <dbReference type="ChEBI" id="CHEBI:57288"/>
        <dbReference type="ChEBI" id="CHEBI:61930"/>
        <dbReference type="EC" id="2.3.1.48"/>
    </reaction>
</comment>
<reference evidence="13 14" key="1">
    <citation type="journal article" date="2020" name="bioRxiv">
        <title>Metabolic contributions of an alphaproteobacterial endosymbiont in the apicomplexan Cardiosporidium cionae.</title>
        <authorList>
            <person name="Hunter E.S."/>
            <person name="Paight C.J."/>
            <person name="Lane C.E."/>
        </authorList>
    </citation>
    <scope>NUCLEOTIDE SEQUENCE [LARGE SCALE GENOMIC DNA]</scope>
    <source>
        <strain evidence="13">ESH_2018</strain>
    </source>
</reference>
<dbReference type="Pfam" id="PF17772">
    <property type="entry name" value="zf-MYST"/>
    <property type="match status" value="1"/>
</dbReference>
<dbReference type="SUPFAM" id="SSF55729">
    <property type="entry name" value="Acyl-CoA N-acyltransferases (Nat)"/>
    <property type="match status" value="1"/>
</dbReference>
<protein>
    <recommendedName>
        <fullName evidence="3 11">Histone acetyltransferase</fullName>
        <ecNumber evidence="3 11">2.3.1.48</ecNumber>
    </recommendedName>
</protein>
<evidence type="ECO:0000256" key="5">
    <source>
        <dbReference type="ARBA" id="ARBA00022723"/>
    </source>
</evidence>
<evidence type="ECO:0000313" key="13">
    <source>
        <dbReference type="EMBL" id="KAF8817862.1"/>
    </source>
</evidence>
<proteinExistence type="inferred from homology"/>
<dbReference type="Gene3D" id="2.30.30.140">
    <property type="match status" value="1"/>
</dbReference>
<dbReference type="InterPro" id="IPR016197">
    <property type="entry name" value="Chromo-like_dom_sf"/>
</dbReference>
<evidence type="ECO:0000313" key="14">
    <source>
        <dbReference type="Proteomes" id="UP000823046"/>
    </source>
</evidence>
<evidence type="ECO:0000256" key="3">
    <source>
        <dbReference type="ARBA" id="ARBA00013184"/>
    </source>
</evidence>
<evidence type="ECO:0000256" key="7">
    <source>
        <dbReference type="ARBA" id="ARBA00022833"/>
    </source>
</evidence>
<dbReference type="PROSITE" id="PS51726">
    <property type="entry name" value="MYST_HAT"/>
    <property type="match status" value="1"/>
</dbReference>
<dbReference type="InterPro" id="IPR002717">
    <property type="entry name" value="HAT_MYST-type"/>
</dbReference>
<dbReference type="Pfam" id="PF01853">
    <property type="entry name" value="MOZ_SAS"/>
    <property type="match status" value="1"/>
</dbReference>
<gene>
    <name evidence="13" type="primary">MYSTA</name>
    <name evidence="13" type="ORF">IE077_003378</name>
</gene>
<name>A0ABQ7J453_9APIC</name>
<feature type="non-terminal residue" evidence="13">
    <location>
        <position position="1"/>
    </location>
</feature>
<dbReference type="Gene3D" id="1.10.10.10">
    <property type="entry name" value="Winged helix-like DNA-binding domain superfamily/Winged helix DNA-binding domain"/>
    <property type="match status" value="1"/>
</dbReference>
<evidence type="ECO:0000256" key="2">
    <source>
        <dbReference type="ARBA" id="ARBA00010107"/>
    </source>
</evidence>
<keyword evidence="14" id="KW-1185">Reference proteome</keyword>
<evidence type="ECO:0000256" key="11">
    <source>
        <dbReference type="RuleBase" id="RU361211"/>
    </source>
</evidence>
<organism evidence="13 14">
    <name type="scientific">Cardiosporidium cionae</name>
    <dbReference type="NCBI Taxonomy" id="476202"/>
    <lineage>
        <taxon>Eukaryota</taxon>
        <taxon>Sar</taxon>
        <taxon>Alveolata</taxon>
        <taxon>Apicomplexa</taxon>
        <taxon>Aconoidasida</taxon>
        <taxon>Nephromycida</taxon>
        <taxon>Cardiosporidium</taxon>
    </lineage>
</organism>
<sequence length="364" mass="42993">LRSDAPPNLKTFELRPEHYDYYIHFEGMDRRLDSWLSWEFVKSIEDEPSGEAIIRETEHHADDEHAGMDEEYLREHEENTKVKAINRVKMGKHLIDTWYFSPYPKEFQNIEILHLCEFCLDFFKEESELTRHLQRCKIKHPPGNEIYRDENIAMFEIDGNHCRVYCENLCYLSKLFLDHKTLRHPVNLFLFYVMTEIDIHGFHITGYFSKEKYSKNNVSCILTLPQHQRKGYGKFLIGFSYSLSRKEKKTGTPERPLSDLGKASYMAYWSECLVNILNTHQGVLSIQELSDMTCIETADIISCLEERGVLKYLPGGEYVFILPPELFSYILSKAGKPHRKIIMEKLHWTSYDQYLAPYEYNPQA</sequence>
<keyword evidence="10 11" id="KW-0539">Nucleus</keyword>
<dbReference type="InterPro" id="IPR025995">
    <property type="entry name" value="Tudor-knot"/>
</dbReference>
<keyword evidence="7" id="KW-0862">Zinc</keyword>
<dbReference type="InterPro" id="IPR036388">
    <property type="entry name" value="WH-like_DNA-bd_sf"/>
</dbReference>
<feature type="domain" description="MYST-type HAT" evidence="12">
    <location>
        <begin position="80"/>
        <end position="350"/>
    </location>
</feature>
<dbReference type="InterPro" id="IPR040706">
    <property type="entry name" value="Zf-MYST"/>
</dbReference>
<comment type="similarity">
    <text evidence="2 11">Belongs to the MYST (SAS/MOZ) family.</text>
</comment>
<keyword evidence="6" id="KW-0863">Zinc-finger</keyword>
<keyword evidence="9" id="KW-0007">Acetylation</keyword>
<keyword evidence="8" id="KW-0156">Chromatin regulator</keyword>
<dbReference type="EC" id="2.3.1.48" evidence="3 11"/>
<comment type="subcellular location">
    <subcellularLocation>
        <location evidence="1 11">Nucleus</location>
    </subcellularLocation>
</comment>
<dbReference type="Pfam" id="PF11717">
    <property type="entry name" value="Tudor-knot"/>
    <property type="match status" value="1"/>
</dbReference>
<evidence type="ECO:0000256" key="6">
    <source>
        <dbReference type="ARBA" id="ARBA00022771"/>
    </source>
</evidence>
<dbReference type="PANTHER" id="PTHR10615:SF161">
    <property type="entry name" value="HISTONE ACETYLTRANSFERASE KAT7"/>
    <property type="match status" value="1"/>
</dbReference>
<evidence type="ECO:0000256" key="1">
    <source>
        <dbReference type="ARBA" id="ARBA00004123"/>
    </source>
</evidence>
<dbReference type="Gene3D" id="3.40.630.30">
    <property type="match status" value="1"/>
</dbReference>
<evidence type="ECO:0000256" key="8">
    <source>
        <dbReference type="ARBA" id="ARBA00022853"/>
    </source>
</evidence>
<dbReference type="EMBL" id="JADAQX010001312">
    <property type="protein sequence ID" value="KAF8817862.1"/>
    <property type="molecule type" value="Genomic_DNA"/>
</dbReference>
<dbReference type="SUPFAM" id="SSF54160">
    <property type="entry name" value="Chromo domain-like"/>
    <property type="match status" value="1"/>
</dbReference>
<dbReference type="Proteomes" id="UP000823046">
    <property type="component" value="Unassembled WGS sequence"/>
</dbReference>
<evidence type="ECO:0000256" key="4">
    <source>
        <dbReference type="ARBA" id="ARBA00022679"/>
    </source>
</evidence>
<keyword evidence="5" id="KW-0479">Metal-binding</keyword>
<keyword evidence="4" id="KW-0808">Transferase</keyword>
<comment type="caution">
    <text evidence="13">The sequence shown here is derived from an EMBL/GenBank/DDBJ whole genome shotgun (WGS) entry which is preliminary data.</text>
</comment>
<evidence type="ECO:0000259" key="12">
    <source>
        <dbReference type="PROSITE" id="PS51726"/>
    </source>
</evidence>
<accession>A0ABQ7J453</accession>
<dbReference type="InterPro" id="IPR050603">
    <property type="entry name" value="MYST_HAT"/>
</dbReference>
<dbReference type="InterPro" id="IPR016181">
    <property type="entry name" value="Acyl_CoA_acyltransferase"/>
</dbReference>
<dbReference type="PANTHER" id="PTHR10615">
    <property type="entry name" value="HISTONE ACETYLTRANSFERASE"/>
    <property type="match status" value="1"/>
</dbReference>
<evidence type="ECO:0000256" key="10">
    <source>
        <dbReference type="ARBA" id="ARBA00023242"/>
    </source>
</evidence>
<dbReference type="Gene3D" id="3.30.60.60">
    <property type="entry name" value="N-acetyl transferase-like"/>
    <property type="match status" value="1"/>
</dbReference>
<evidence type="ECO:0000256" key="9">
    <source>
        <dbReference type="ARBA" id="ARBA00022990"/>
    </source>
</evidence>